<sequence>MAAPPFPDRLVQLVLIAIIIVALLALYFLLKGRPKPAPWQGHPAGGSYTPAPDGEPVRHWSDGGRFELEVVGESRYRDTIQALAGDHGEGKADARHPALLLPDDANPYEDKAVAVFLSGRMVGYLAPKDALAFRQMLARHEIDGKPTSTDAAVRGGGTWEGKRLAYSVWLDVSLTG</sequence>
<feature type="region of interest" description="Disordered" evidence="1">
    <location>
        <begin position="39"/>
        <end position="59"/>
    </location>
</feature>
<dbReference type="KEGG" id="plue:EWM63_15420"/>
<name>A0A4V0Z3P9_9BURK</name>
<dbReference type="AlphaFoldDB" id="A0A4V0Z3P9"/>
<keyword evidence="2" id="KW-1133">Transmembrane helix</keyword>
<gene>
    <name evidence="3" type="ORF">EWM63_15420</name>
</gene>
<accession>A0A4V0Z3P9</accession>
<evidence type="ECO:0000313" key="3">
    <source>
        <dbReference type="EMBL" id="QBE64203.1"/>
    </source>
</evidence>
<dbReference type="OrthoDB" id="8702168at2"/>
<dbReference type="EMBL" id="CP035913">
    <property type="protein sequence ID" value="QBE64203.1"/>
    <property type="molecule type" value="Genomic_DNA"/>
</dbReference>
<protein>
    <recommendedName>
        <fullName evidence="5">HIRAN domain-containing protein</fullName>
    </recommendedName>
</protein>
<proteinExistence type="predicted"/>
<keyword evidence="2" id="KW-0812">Transmembrane</keyword>
<evidence type="ECO:0000256" key="1">
    <source>
        <dbReference type="SAM" id="MobiDB-lite"/>
    </source>
</evidence>
<organism evidence="3 4">
    <name type="scientific">Pseudoduganella lutea</name>
    <dbReference type="NCBI Taxonomy" id="321985"/>
    <lineage>
        <taxon>Bacteria</taxon>
        <taxon>Pseudomonadati</taxon>
        <taxon>Pseudomonadota</taxon>
        <taxon>Betaproteobacteria</taxon>
        <taxon>Burkholderiales</taxon>
        <taxon>Oxalobacteraceae</taxon>
        <taxon>Telluria group</taxon>
        <taxon>Pseudoduganella</taxon>
    </lineage>
</organism>
<evidence type="ECO:0008006" key="5">
    <source>
        <dbReference type="Google" id="ProtNLM"/>
    </source>
</evidence>
<evidence type="ECO:0000256" key="2">
    <source>
        <dbReference type="SAM" id="Phobius"/>
    </source>
</evidence>
<dbReference type="Gene3D" id="3.30.70.2330">
    <property type="match status" value="1"/>
</dbReference>
<evidence type="ECO:0000313" key="4">
    <source>
        <dbReference type="Proteomes" id="UP000290637"/>
    </source>
</evidence>
<reference evidence="3 4" key="1">
    <citation type="submission" date="2019-02" db="EMBL/GenBank/DDBJ databases">
        <title>Draft Genome Sequences of Six Type Strains of the Genus Massilia.</title>
        <authorList>
            <person name="Miess H."/>
            <person name="Frediansyhah A."/>
            <person name="Gross H."/>
        </authorList>
    </citation>
    <scope>NUCLEOTIDE SEQUENCE [LARGE SCALE GENOMIC DNA]</scope>
    <source>
        <strain evidence="3 4">DSM 17473</strain>
    </source>
</reference>
<keyword evidence="4" id="KW-1185">Reference proteome</keyword>
<feature type="transmembrane region" description="Helical" evidence="2">
    <location>
        <begin position="12"/>
        <end position="30"/>
    </location>
</feature>
<dbReference type="Proteomes" id="UP000290637">
    <property type="component" value="Chromosome"/>
</dbReference>
<keyword evidence="2" id="KW-0472">Membrane</keyword>